<dbReference type="SUPFAM" id="SSF56281">
    <property type="entry name" value="Metallo-hydrolase/oxidoreductase"/>
    <property type="match status" value="1"/>
</dbReference>
<evidence type="ECO:0000313" key="3">
    <source>
        <dbReference type="EMBL" id="MDG3003838.1"/>
    </source>
</evidence>
<dbReference type="InterPro" id="IPR036866">
    <property type="entry name" value="RibonucZ/Hydroxyglut_hydro"/>
</dbReference>
<organism evidence="3 4">
    <name type="scientific">Paludisphaera mucosa</name>
    <dbReference type="NCBI Taxonomy" id="3030827"/>
    <lineage>
        <taxon>Bacteria</taxon>
        <taxon>Pseudomonadati</taxon>
        <taxon>Planctomycetota</taxon>
        <taxon>Planctomycetia</taxon>
        <taxon>Isosphaerales</taxon>
        <taxon>Isosphaeraceae</taxon>
        <taxon>Paludisphaera</taxon>
    </lineage>
</organism>
<dbReference type="Pfam" id="PF12706">
    <property type="entry name" value="Lactamase_B_2"/>
    <property type="match status" value="1"/>
</dbReference>
<proteinExistence type="predicted"/>
<feature type="region of interest" description="Disordered" evidence="1">
    <location>
        <begin position="285"/>
        <end position="305"/>
    </location>
</feature>
<comment type="caution">
    <text evidence="3">The sequence shown here is derived from an EMBL/GenBank/DDBJ whole genome shotgun (WGS) entry which is preliminary data.</text>
</comment>
<dbReference type="Proteomes" id="UP001216907">
    <property type="component" value="Unassembled WGS sequence"/>
</dbReference>
<dbReference type="Gene3D" id="3.60.15.10">
    <property type="entry name" value="Ribonuclease Z/Hydroxyacylglutathione hydrolase-like"/>
    <property type="match status" value="1"/>
</dbReference>
<evidence type="ECO:0000313" key="4">
    <source>
        <dbReference type="Proteomes" id="UP001216907"/>
    </source>
</evidence>
<reference evidence="3 4" key="1">
    <citation type="submission" date="2023-03" db="EMBL/GenBank/DDBJ databases">
        <title>Paludisphaera mucosa sp. nov. a novel planctomycete from northern fen.</title>
        <authorList>
            <person name="Ivanova A."/>
        </authorList>
    </citation>
    <scope>NUCLEOTIDE SEQUENCE [LARGE SCALE GENOMIC DNA]</scope>
    <source>
        <strain evidence="3 4">Pla2</strain>
    </source>
</reference>
<evidence type="ECO:0000259" key="2">
    <source>
        <dbReference type="Pfam" id="PF12706"/>
    </source>
</evidence>
<dbReference type="RefSeq" id="WP_277860184.1">
    <property type="nucleotide sequence ID" value="NZ_JARRAG010000001.1"/>
</dbReference>
<dbReference type="PANTHER" id="PTHR47619:SF1">
    <property type="entry name" value="EXODEOXYRIBONUCLEASE WALJ"/>
    <property type="match status" value="1"/>
</dbReference>
<keyword evidence="4" id="KW-1185">Reference proteome</keyword>
<evidence type="ECO:0000256" key="1">
    <source>
        <dbReference type="SAM" id="MobiDB-lite"/>
    </source>
</evidence>
<gene>
    <name evidence="3" type="ORF">PZE19_08650</name>
</gene>
<dbReference type="InterPro" id="IPR001279">
    <property type="entry name" value="Metallo-B-lactamas"/>
</dbReference>
<protein>
    <submittedName>
        <fullName evidence="3">MBL fold metallo-hydrolase</fullName>
    </submittedName>
</protein>
<feature type="domain" description="Metallo-beta-lactamase" evidence="2">
    <location>
        <begin position="26"/>
        <end position="217"/>
    </location>
</feature>
<sequence>MTFQFAVLGSGSKGNSALFRQQGAGLLIDAGLGVRLLAERLASVGSDWSHLSAVVLTHTHGDHVDTGVFRGMARRGIPLYCHEGHHQNLDRDEGFKALDRLGLVRCYDDRPFMAPSGFRVEPVTAWHDGGPTFGFRLEAGAGRKRRGVAVGYLTDTGTWCDATADALVDVDVLGVEFNHDVMMQRTSGRHPALIARNLGDRGHLSNRQAADLVSSILARSRRDRVSHLVLLHLSDQCNRPEIALREAGEAVRESGRQVLIHAARQAPAHPDLSFGPTRSAAYWKPHGAASRTARPSSARRRPSDACGFLPGLNLESS</sequence>
<dbReference type="InterPro" id="IPR052533">
    <property type="entry name" value="WalJ/YycJ-like"/>
</dbReference>
<name>A0ABT6F8X3_9BACT</name>
<dbReference type="PANTHER" id="PTHR47619">
    <property type="entry name" value="METALLO-HYDROLASE YYCJ-RELATED"/>
    <property type="match status" value="1"/>
</dbReference>
<dbReference type="EMBL" id="JARRAG010000001">
    <property type="protein sequence ID" value="MDG3003838.1"/>
    <property type="molecule type" value="Genomic_DNA"/>
</dbReference>
<accession>A0ABT6F8X3</accession>